<evidence type="ECO:0000256" key="7">
    <source>
        <dbReference type="ARBA" id="ARBA00023015"/>
    </source>
</evidence>
<evidence type="ECO:0000256" key="11">
    <source>
        <dbReference type="ARBA" id="ARBA00023204"/>
    </source>
</evidence>
<dbReference type="InterPro" id="IPR018060">
    <property type="entry name" value="HTH_AraC"/>
</dbReference>
<dbReference type="FunFam" id="3.40.10.10:FF:000001">
    <property type="entry name" value="DNA-3-methyladenine glycosylase 2"/>
    <property type="match status" value="1"/>
</dbReference>
<dbReference type="GO" id="GO:0032993">
    <property type="term" value="C:protein-DNA complex"/>
    <property type="evidence" value="ECO:0007669"/>
    <property type="project" value="TreeGrafter"/>
</dbReference>
<dbReference type="PANTHER" id="PTHR43003">
    <property type="entry name" value="DNA-3-METHYLADENINE GLYCOSYLASE"/>
    <property type="match status" value="1"/>
</dbReference>
<gene>
    <name evidence="13" type="ORF">NAF29_15640</name>
</gene>
<dbReference type="InterPro" id="IPR037046">
    <property type="entry name" value="AlkA_N_sf"/>
</dbReference>
<dbReference type="SUPFAM" id="SSF57884">
    <property type="entry name" value="Ada DNA repair protein, N-terminal domain (N-Ada 10)"/>
    <property type="match status" value="1"/>
</dbReference>
<dbReference type="GO" id="GO:0008725">
    <property type="term" value="F:DNA-3-methyladenine glycosylase activity"/>
    <property type="evidence" value="ECO:0007669"/>
    <property type="project" value="TreeGrafter"/>
</dbReference>
<evidence type="ECO:0000256" key="1">
    <source>
        <dbReference type="ARBA" id="ARBA00001947"/>
    </source>
</evidence>
<keyword evidence="5" id="KW-0227">DNA damage</keyword>
<dbReference type="InterPro" id="IPR035451">
    <property type="entry name" value="Ada-like_dom_sf"/>
</dbReference>
<evidence type="ECO:0000256" key="6">
    <source>
        <dbReference type="ARBA" id="ARBA00022833"/>
    </source>
</evidence>
<keyword evidence="8" id="KW-0238">DNA-binding</keyword>
<dbReference type="Gene3D" id="1.10.340.30">
    <property type="entry name" value="Hypothetical protein, domain 2"/>
    <property type="match status" value="1"/>
</dbReference>
<dbReference type="Pfam" id="PF12833">
    <property type="entry name" value="HTH_18"/>
    <property type="match status" value="1"/>
</dbReference>
<dbReference type="GO" id="GO:0006285">
    <property type="term" value="P:base-excision repair, AP site formation"/>
    <property type="evidence" value="ECO:0007669"/>
    <property type="project" value="TreeGrafter"/>
</dbReference>
<evidence type="ECO:0000259" key="12">
    <source>
        <dbReference type="PROSITE" id="PS01124"/>
    </source>
</evidence>
<dbReference type="GO" id="GO:0003700">
    <property type="term" value="F:DNA-binding transcription factor activity"/>
    <property type="evidence" value="ECO:0007669"/>
    <property type="project" value="InterPro"/>
</dbReference>
<dbReference type="PROSITE" id="PS00041">
    <property type="entry name" value="HTH_ARAC_FAMILY_1"/>
    <property type="match status" value="1"/>
</dbReference>
<keyword evidence="9" id="KW-0010">Activator</keyword>
<dbReference type="Gene3D" id="3.30.310.20">
    <property type="entry name" value="DNA-3-methyladenine glycosylase AlkA, N-terminal domain"/>
    <property type="match status" value="1"/>
</dbReference>
<organism evidence="13 14">
    <name type="scientific">Echinimonas agarilytica</name>
    <dbReference type="NCBI Taxonomy" id="1215918"/>
    <lineage>
        <taxon>Bacteria</taxon>
        <taxon>Pseudomonadati</taxon>
        <taxon>Pseudomonadota</taxon>
        <taxon>Gammaproteobacteria</taxon>
        <taxon>Alteromonadales</taxon>
        <taxon>Echinimonadaceae</taxon>
        <taxon>Echinimonas</taxon>
    </lineage>
</organism>
<dbReference type="GO" id="GO:0006307">
    <property type="term" value="P:DNA alkylation repair"/>
    <property type="evidence" value="ECO:0007669"/>
    <property type="project" value="TreeGrafter"/>
</dbReference>
<dbReference type="SUPFAM" id="SSF46689">
    <property type="entry name" value="Homeodomain-like"/>
    <property type="match status" value="2"/>
</dbReference>
<proteinExistence type="predicted"/>
<evidence type="ECO:0000256" key="9">
    <source>
        <dbReference type="ARBA" id="ARBA00023159"/>
    </source>
</evidence>
<dbReference type="Gene3D" id="3.40.10.10">
    <property type="entry name" value="DNA Methylphosphotriester Repair Domain"/>
    <property type="match status" value="1"/>
</dbReference>
<dbReference type="GO" id="GO:0043916">
    <property type="term" value="F:DNA-7-methylguanine glycosylase activity"/>
    <property type="evidence" value="ECO:0007669"/>
    <property type="project" value="TreeGrafter"/>
</dbReference>
<evidence type="ECO:0000256" key="3">
    <source>
        <dbReference type="ARBA" id="ARBA00022679"/>
    </source>
</evidence>
<dbReference type="SUPFAM" id="SSF55945">
    <property type="entry name" value="TATA-box binding protein-like"/>
    <property type="match status" value="1"/>
</dbReference>
<dbReference type="Gene3D" id="1.10.10.60">
    <property type="entry name" value="Homeodomain-like"/>
    <property type="match status" value="1"/>
</dbReference>
<keyword evidence="3" id="KW-0808">Transferase</keyword>
<dbReference type="InterPro" id="IPR009057">
    <property type="entry name" value="Homeodomain-like_sf"/>
</dbReference>
<dbReference type="SMART" id="SM00342">
    <property type="entry name" value="HTH_ARAC"/>
    <property type="match status" value="1"/>
</dbReference>
<dbReference type="InterPro" id="IPR051912">
    <property type="entry name" value="Alkylbase_DNA_Glycosylase/TA"/>
</dbReference>
<evidence type="ECO:0000256" key="2">
    <source>
        <dbReference type="ARBA" id="ARBA00022603"/>
    </source>
</evidence>
<dbReference type="AlphaFoldDB" id="A0AA41W8A1"/>
<dbReference type="GO" id="GO:0005737">
    <property type="term" value="C:cytoplasm"/>
    <property type="evidence" value="ECO:0007669"/>
    <property type="project" value="TreeGrafter"/>
</dbReference>
<dbReference type="GO" id="GO:0043565">
    <property type="term" value="F:sequence-specific DNA binding"/>
    <property type="evidence" value="ECO:0007669"/>
    <property type="project" value="InterPro"/>
</dbReference>
<evidence type="ECO:0000313" key="13">
    <source>
        <dbReference type="EMBL" id="MCM2681087.1"/>
    </source>
</evidence>
<reference evidence="13 14" key="1">
    <citation type="journal article" date="2013" name="Antonie Van Leeuwenhoek">
        <title>Echinimonas agarilytica gen. nov., sp. nov., a new gammaproteobacterium isolated from the sea urchin Strongylocentrotus intermedius.</title>
        <authorList>
            <person name="Nedashkovskaya O.I."/>
            <person name="Stenkova A.M."/>
            <person name="Zhukova N.V."/>
            <person name="Van Trappen S."/>
            <person name="Lee J.S."/>
            <person name="Kim S.B."/>
        </authorList>
    </citation>
    <scope>NUCLEOTIDE SEQUENCE [LARGE SCALE GENOMIC DNA]</scope>
    <source>
        <strain evidence="13 14">KMM 6351</strain>
    </source>
</reference>
<dbReference type="PROSITE" id="PS01124">
    <property type="entry name" value="HTH_ARAC_FAMILY_2"/>
    <property type="match status" value="1"/>
</dbReference>
<dbReference type="Pfam" id="PF06029">
    <property type="entry name" value="AlkA_N"/>
    <property type="match status" value="1"/>
</dbReference>
<dbReference type="GO" id="GO:0008168">
    <property type="term" value="F:methyltransferase activity"/>
    <property type="evidence" value="ECO:0007669"/>
    <property type="project" value="UniProtKB-KW"/>
</dbReference>
<dbReference type="InterPro" id="IPR004026">
    <property type="entry name" value="Ada_DNA_repair_Zn-bd"/>
</dbReference>
<keyword evidence="14" id="KW-1185">Reference proteome</keyword>
<name>A0AA41W8A1_9GAMM</name>
<comment type="caution">
    <text evidence="13">The sequence shown here is derived from an EMBL/GenBank/DDBJ whole genome shotgun (WGS) entry which is preliminary data.</text>
</comment>
<protein>
    <submittedName>
        <fullName evidence="13">Helix-turn-helix domain-containing protein</fullName>
    </submittedName>
</protein>
<dbReference type="EMBL" id="JAMQGP010000008">
    <property type="protein sequence ID" value="MCM2681087.1"/>
    <property type="molecule type" value="Genomic_DNA"/>
</dbReference>
<evidence type="ECO:0000256" key="10">
    <source>
        <dbReference type="ARBA" id="ARBA00023163"/>
    </source>
</evidence>
<dbReference type="SMART" id="SM01009">
    <property type="entry name" value="AlkA_N"/>
    <property type="match status" value="1"/>
</dbReference>
<dbReference type="GO" id="GO:0032259">
    <property type="term" value="P:methylation"/>
    <property type="evidence" value="ECO:0007669"/>
    <property type="project" value="UniProtKB-KW"/>
</dbReference>
<dbReference type="InterPro" id="IPR011257">
    <property type="entry name" value="DNA_glycosylase"/>
</dbReference>
<dbReference type="InterPro" id="IPR018062">
    <property type="entry name" value="HTH_AraC-typ_CS"/>
</dbReference>
<evidence type="ECO:0000256" key="4">
    <source>
        <dbReference type="ARBA" id="ARBA00022723"/>
    </source>
</evidence>
<dbReference type="Pfam" id="PF02805">
    <property type="entry name" value="Ada_Zn_binding"/>
    <property type="match status" value="1"/>
</dbReference>
<dbReference type="GO" id="GO:0032131">
    <property type="term" value="F:alkylated DNA binding"/>
    <property type="evidence" value="ECO:0007669"/>
    <property type="project" value="TreeGrafter"/>
</dbReference>
<keyword evidence="6" id="KW-0862">Zinc</keyword>
<comment type="cofactor">
    <cofactor evidence="1">
        <name>Zn(2+)</name>
        <dbReference type="ChEBI" id="CHEBI:29105"/>
    </cofactor>
</comment>
<feature type="domain" description="HTH araC/xylS-type" evidence="12">
    <location>
        <begin position="102"/>
        <end position="200"/>
    </location>
</feature>
<dbReference type="InterPro" id="IPR010316">
    <property type="entry name" value="AlkA_N"/>
</dbReference>
<keyword evidence="7" id="KW-0805">Transcription regulation</keyword>
<keyword evidence="2" id="KW-0489">Methyltransferase</keyword>
<keyword evidence="10" id="KW-0804">Transcription</keyword>
<dbReference type="PANTHER" id="PTHR43003:SF13">
    <property type="entry name" value="DNA-3-METHYLADENINE GLYCOSYLASE 2"/>
    <property type="match status" value="1"/>
</dbReference>
<keyword evidence="4" id="KW-0479">Metal-binding</keyword>
<dbReference type="Proteomes" id="UP001165393">
    <property type="component" value="Unassembled WGS sequence"/>
</dbReference>
<evidence type="ECO:0000256" key="5">
    <source>
        <dbReference type="ARBA" id="ARBA00022763"/>
    </source>
</evidence>
<dbReference type="SUPFAM" id="SSF48150">
    <property type="entry name" value="DNA-glycosylase"/>
    <property type="match status" value="1"/>
</dbReference>
<dbReference type="RefSeq" id="WP_251262558.1">
    <property type="nucleotide sequence ID" value="NZ_JAMQGP010000008.1"/>
</dbReference>
<dbReference type="GO" id="GO:0008270">
    <property type="term" value="F:zinc ion binding"/>
    <property type="evidence" value="ECO:0007669"/>
    <property type="project" value="InterPro"/>
</dbReference>
<evidence type="ECO:0000313" key="14">
    <source>
        <dbReference type="Proteomes" id="UP001165393"/>
    </source>
</evidence>
<evidence type="ECO:0000256" key="8">
    <source>
        <dbReference type="ARBA" id="ARBA00023125"/>
    </source>
</evidence>
<sequence length="471" mass="53905">MTDRDMHHLEQQHAIPSLSPEQCRIARLARDHRYDGKFFVAVKTTGIFCRPICPAVAPKECNVEYYHHAPAALAAGYRPCLRCRPDSAPHSWAWKGTETTLARAIHLIDGGVLQQHSLVHLAQRLGISERYLRRLFQRYVGLPPKRYALMKQLMFAKKLLHDSQLPIQDIALACGFGSVRRFNDAFKKTLRLTPTQIRRQKPSQSKLTLTLAYRPPFDWQHMLKFYQSRAIQGLEQVTEHTYQRVFRWQDATGWLSIRPNPNNTQLEVQLDLSTIEILPSVVRHIRRVFDLDSDLTVIESHLSHTPLAPFICSGIRIPGLWDSFEGGVRAILGQQISVSAARQLVEQVVDELGQTIDTPNGSMRLFPTPTNIANSELLFLKMPHKRRHTLRALATYYLDHPNHSIDDWLQISGIGPWTVNYVKLRGTENSDIYLDSDLGVRNTLTKLQIALCRAQLSPWGSYATFQIWNQS</sequence>
<accession>A0AA41W8A1</accession>
<keyword evidence="11" id="KW-0234">DNA repair</keyword>